<dbReference type="RefSeq" id="WP_112294997.1">
    <property type="nucleotide sequence ID" value="NZ_CBCSBS010000002.1"/>
</dbReference>
<proteinExistence type="predicted"/>
<sequence>MKKILMALSILVSLVGNAYADEKVPVLSTQELVTACKLPASPESRSFCIGYTTAIYDTYLATRHPQKAKPFICVKQPAPKRDEVIGDFVKWVEANPQSADKPAAGTVLGFLAVRFPCAKQ</sequence>
<evidence type="ECO:0000259" key="2">
    <source>
        <dbReference type="Pfam" id="PF18602"/>
    </source>
</evidence>
<feature type="domain" description="Rap1a immunity protein" evidence="2">
    <location>
        <begin position="28"/>
        <end position="117"/>
    </location>
</feature>
<name>A0A2Z4JU56_9BURK</name>
<accession>A0A2Z4JU56</accession>
<gene>
    <name evidence="3" type="ORF">Pas1_08235</name>
</gene>
<reference evidence="4" key="1">
    <citation type="submission" date="2018-06" db="EMBL/GenBank/DDBJ databases">
        <title>Description of a new Polynucleobacter species.</title>
        <authorList>
            <person name="Hahn M.W."/>
        </authorList>
    </citation>
    <scope>NUCLEOTIDE SEQUENCE [LARGE SCALE GENOMIC DNA]</scope>
    <source>
        <strain evidence="4">MG-25-Pas1-D2</strain>
    </source>
</reference>
<dbReference type="EMBL" id="CP030085">
    <property type="protein sequence ID" value="AWW50367.1"/>
    <property type="molecule type" value="Genomic_DNA"/>
</dbReference>
<feature type="chain" id="PRO_5016251625" description="Rap1a immunity protein domain-containing protein" evidence="1">
    <location>
        <begin position="21"/>
        <end position="120"/>
    </location>
</feature>
<protein>
    <recommendedName>
        <fullName evidence="2">Rap1a immunity protein domain-containing protein</fullName>
    </recommendedName>
</protein>
<keyword evidence="1" id="KW-0732">Signal</keyword>
<dbReference type="Proteomes" id="UP000248592">
    <property type="component" value="Chromosome"/>
</dbReference>
<evidence type="ECO:0000313" key="4">
    <source>
        <dbReference type="Proteomes" id="UP000248592"/>
    </source>
</evidence>
<feature type="signal peptide" evidence="1">
    <location>
        <begin position="1"/>
        <end position="20"/>
    </location>
</feature>
<dbReference type="AlphaFoldDB" id="A0A2Z4JU56"/>
<evidence type="ECO:0000256" key="1">
    <source>
        <dbReference type="SAM" id="SignalP"/>
    </source>
</evidence>
<evidence type="ECO:0000313" key="3">
    <source>
        <dbReference type="EMBL" id="AWW50367.1"/>
    </source>
</evidence>
<dbReference type="Pfam" id="PF18602">
    <property type="entry name" value="Rap1a"/>
    <property type="match status" value="1"/>
</dbReference>
<dbReference type="InterPro" id="IPR041238">
    <property type="entry name" value="Rap1a"/>
</dbReference>
<organism evidence="3 4">
    <name type="scientific">Polynucleobacter paneuropaeus</name>
    <dbReference type="NCBI Taxonomy" id="2527775"/>
    <lineage>
        <taxon>Bacteria</taxon>
        <taxon>Pseudomonadati</taxon>
        <taxon>Pseudomonadota</taxon>
        <taxon>Betaproteobacteria</taxon>
        <taxon>Burkholderiales</taxon>
        <taxon>Burkholderiaceae</taxon>
        <taxon>Polynucleobacter</taxon>
    </lineage>
</organism>